<keyword evidence="6" id="KW-1185">Reference proteome</keyword>
<evidence type="ECO:0000259" key="4">
    <source>
        <dbReference type="Pfam" id="PF14529"/>
    </source>
</evidence>
<feature type="region of interest" description="Disordered" evidence="2">
    <location>
        <begin position="344"/>
        <end position="379"/>
    </location>
</feature>
<proteinExistence type="predicted"/>
<feature type="domain" description="Endonuclease/exonuclease/phosphatase" evidence="4">
    <location>
        <begin position="537"/>
        <end position="643"/>
    </location>
</feature>
<accession>A0A9P0M6A6</accession>
<dbReference type="GO" id="GO:0003677">
    <property type="term" value="F:DNA binding"/>
    <property type="evidence" value="ECO:0007669"/>
    <property type="project" value="InterPro"/>
</dbReference>
<sequence length="1165" mass="132637">MLLYFQANKLTAGAAENAKKMPRVYKRVPGSRRYGDYTQENLDKCLEAIRNGMSTRTAAEGYNIPRRTIMNKLKYVHTNKPGYPTTFTEEEEEEERTFVSCVHQMSEFGFPTHKDLTVRFATNIKRSRAALSGQQMQDYVENLKQTLEGVPPNAIFNYESNLTDNPGQKKVLTKRGMKYPERIVDSSKSCISLMIAGNAAGEVLPPYVVYKSKHLWDTWTNNGPPGTRYANTAFGCFESETFSDWFFQLLLPTLKKIEGFRKCGIVPCDVGPLLERLHNKHNSVVNRENVSEIEKSFLESLENKRTEATQFQVWGRKKKITIPAGKSIAHGEIGSADLPGTSGIVTAPISKHSQKQRANEVSEDEESDKLPELGDSDDEVDEIQDMEEEIEFNKKLESGYFAKSAAEKIQESGLKDIQRSVGEYVLVLYDGKPYPGVITETEGEMVKINAMVKSLKFWKWPEKADEIWYSWDKILGAINAPKQMTKRGTIVDHSSKEGAQPYIPGKLYLPKDLTNFCVEKHIELCASQFKDNGITTIIIECYRSPSRDIKVFHDKLGQAIHSVYQPYHHIILCGDFNIDYYNQGPESGNLNSVLSEFNLSPSVGWPTKIGRSSVSTKDQIFTNFEVSGTSCALENNMSDHRTVFFEFHENISTKNKPNNIWKRCYDEDSINKFMSDLCAEDWSLLYNMIDKRPTLDRMCASTSQRNDDGLLASCNISLLIAKSGKPHTIGEKLILPAVEEVLKTVLHKPASDINKRIPLSNNTVERHFESRFEDILTMLIPPWIINPYGDIEETNVIIQEELTELSTNEELKVQFKNGYQQFWLQNNIPVTYPVPQNYREWQKIEAGFKTRWNFPGCYGAIDGKHVLIQALPNCELFNFKGMNSVVLMAVVDHDYCFRYVTIGANGRNSALYSDLENNMLPTVDLVKALLEQNRSDNEHVEKREDEKEDQVIYEFFLHTSYKVAPLLPQNPPPMSSRVKWNPRSSASSKTVLAAMMAPWNAFRSGLCPLLEPIWKDTPMTFRSKYRATASSCLASSGRTLKTTENEFGEDSDISFCSLKEIFEAYTSLVLLNVQCLNFDKADELHLMLSDYDGVKFLCLTETWSTVESIDNIVINNVQLIHYKKVEGESNINETSQYVAFKHPAYFCMEQKNFVIRIDILAKESK</sequence>
<dbReference type="PANTHER" id="PTHR33776:SF4">
    <property type="entry name" value="ENDONUCLEASE_EXONUCLEASE_PHOSPHATASE DOMAIN-CONTAINING PROTEIN"/>
    <property type="match status" value="1"/>
</dbReference>
<feature type="domain" description="HTH psq-type" evidence="3">
    <location>
        <begin position="38"/>
        <end position="74"/>
    </location>
</feature>
<gene>
    <name evidence="5" type="ORF">ACAOBT_LOCUS32925</name>
</gene>
<dbReference type="InterPro" id="IPR036691">
    <property type="entry name" value="Endo/exonu/phosph_ase_sf"/>
</dbReference>
<dbReference type="GO" id="GO:0005634">
    <property type="term" value="C:nucleus"/>
    <property type="evidence" value="ECO:0007669"/>
    <property type="project" value="UniProtKB-SubCell"/>
</dbReference>
<dbReference type="GO" id="GO:0003824">
    <property type="term" value="F:catalytic activity"/>
    <property type="evidence" value="ECO:0007669"/>
    <property type="project" value="InterPro"/>
</dbReference>
<dbReference type="Proteomes" id="UP001152888">
    <property type="component" value="Unassembled WGS sequence"/>
</dbReference>
<evidence type="ECO:0000256" key="1">
    <source>
        <dbReference type="ARBA" id="ARBA00004123"/>
    </source>
</evidence>
<dbReference type="InterPro" id="IPR005135">
    <property type="entry name" value="Endo/exonuclease/phosphatase"/>
</dbReference>
<evidence type="ECO:0000256" key="2">
    <source>
        <dbReference type="SAM" id="MobiDB-lite"/>
    </source>
</evidence>
<dbReference type="Gene3D" id="1.10.10.60">
    <property type="entry name" value="Homeodomain-like"/>
    <property type="match status" value="1"/>
</dbReference>
<organism evidence="5 6">
    <name type="scientific">Acanthoscelides obtectus</name>
    <name type="common">Bean weevil</name>
    <name type="synonym">Bruchus obtectus</name>
    <dbReference type="NCBI Taxonomy" id="200917"/>
    <lineage>
        <taxon>Eukaryota</taxon>
        <taxon>Metazoa</taxon>
        <taxon>Ecdysozoa</taxon>
        <taxon>Arthropoda</taxon>
        <taxon>Hexapoda</taxon>
        <taxon>Insecta</taxon>
        <taxon>Pterygota</taxon>
        <taxon>Neoptera</taxon>
        <taxon>Endopterygota</taxon>
        <taxon>Coleoptera</taxon>
        <taxon>Polyphaga</taxon>
        <taxon>Cucujiformia</taxon>
        <taxon>Chrysomeloidea</taxon>
        <taxon>Chrysomelidae</taxon>
        <taxon>Bruchinae</taxon>
        <taxon>Bruchini</taxon>
        <taxon>Acanthoscelides</taxon>
    </lineage>
</organism>
<evidence type="ECO:0008006" key="7">
    <source>
        <dbReference type="Google" id="ProtNLM"/>
    </source>
</evidence>
<dbReference type="InterPro" id="IPR009057">
    <property type="entry name" value="Homeodomain-like_sf"/>
</dbReference>
<dbReference type="AlphaFoldDB" id="A0A9P0M6A6"/>
<dbReference type="OrthoDB" id="8193167at2759"/>
<evidence type="ECO:0000313" key="5">
    <source>
        <dbReference type="EMBL" id="CAH2012623.1"/>
    </source>
</evidence>
<protein>
    <recommendedName>
        <fullName evidence="7">HTH psq-type domain-containing protein</fullName>
    </recommendedName>
</protein>
<dbReference type="EMBL" id="CAKOFQ010008198">
    <property type="protein sequence ID" value="CAH2012623.1"/>
    <property type="molecule type" value="Genomic_DNA"/>
</dbReference>
<evidence type="ECO:0000313" key="6">
    <source>
        <dbReference type="Proteomes" id="UP001152888"/>
    </source>
</evidence>
<evidence type="ECO:0000259" key="3">
    <source>
        <dbReference type="Pfam" id="PF05225"/>
    </source>
</evidence>
<dbReference type="SUPFAM" id="SSF56219">
    <property type="entry name" value="DNase I-like"/>
    <property type="match status" value="1"/>
</dbReference>
<reference evidence="5" key="1">
    <citation type="submission" date="2022-03" db="EMBL/GenBank/DDBJ databases">
        <authorList>
            <person name="Sayadi A."/>
        </authorList>
    </citation>
    <scope>NUCLEOTIDE SEQUENCE</scope>
</reference>
<comment type="caution">
    <text evidence="5">The sequence shown here is derived from an EMBL/GenBank/DDBJ whole genome shotgun (WGS) entry which is preliminary data.</text>
</comment>
<comment type="subcellular location">
    <subcellularLocation>
        <location evidence="1">Nucleus</location>
    </subcellularLocation>
</comment>
<name>A0A9P0M6A6_ACAOB</name>
<dbReference type="Gene3D" id="3.60.10.10">
    <property type="entry name" value="Endonuclease/exonuclease/phosphatase"/>
    <property type="match status" value="1"/>
</dbReference>
<dbReference type="InterPro" id="IPR007889">
    <property type="entry name" value="HTH_Psq"/>
</dbReference>
<dbReference type="PANTHER" id="PTHR33776">
    <property type="entry name" value="ENDO/EXONUCLEASE/PHOSPHATASE DOMAIN-CONTAINING PROTEIN"/>
    <property type="match status" value="1"/>
</dbReference>
<dbReference type="Pfam" id="PF05225">
    <property type="entry name" value="HTH_psq"/>
    <property type="match status" value="1"/>
</dbReference>
<dbReference type="SUPFAM" id="SSF46689">
    <property type="entry name" value="Homeodomain-like"/>
    <property type="match status" value="1"/>
</dbReference>
<dbReference type="Pfam" id="PF14529">
    <property type="entry name" value="Exo_endo_phos_2"/>
    <property type="match status" value="1"/>
</dbReference>